<evidence type="ECO:0000256" key="1">
    <source>
        <dbReference type="SAM" id="MobiDB-lite"/>
    </source>
</evidence>
<dbReference type="EMBL" id="CAXAMM010008002">
    <property type="protein sequence ID" value="CAK9016041.1"/>
    <property type="molecule type" value="Genomic_DNA"/>
</dbReference>
<keyword evidence="3" id="KW-0648">Protein biosynthesis</keyword>
<keyword evidence="3" id="KW-0396">Initiation factor</keyword>
<evidence type="ECO:0000259" key="2">
    <source>
        <dbReference type="Pfam" id="PF04068"/>
    </source>
</evidence>
<accession>A0ABP0JP78</accession>
<feature type="compositionally biased region" description="Basic and acidic residues" evidence="1">
    <location>
        <begin position="68"/>
        <end position="80"/>
    </location>
</feature>
<sequence>MGKKAKESGGGEDDEKKLRIAIVNSDRCKPKKCKAECKTHCPVVRTGKLCVEAEWLWYLREEVPLRGDHPAFQRERAADVRRRKKPALEGLDETRMSTGKS</sequence>
<evidence type="ECO:0000313" key="3">
    <source>
        <dbReference type="EMBL" id="CAK9016041.1"/>
    </source>
</evidence>
<name>A0ABP0JP78_9DINO</name>
<feature type="region of interest" description="Disordered" evidence="1">
    <location>
        <begin position="68"/>
        <end position="101"/>
    </location>
</feature>
<dbReference type="InterPro" id="IPR007209">
    <property type="entry name" value="RNaseL-inhib-like_metal-bd_dom"/>
</dbReference>
<proteinExistence type="predicted"/>
<feature type="domain" description="RNase L inhibitor RLI-like possible metal-binding" evidence="2">
    <location>
        <begin position="19"/>
        <end position="48"/>
    </location>
</feature>
<dbReference type="Pfam" id="PF04068">
    <property type="entry name" value="Fer4_RLI"/>
    <property type="match status" value="1"/>
</dbReference>
<reference evidence="3 4" key="1">
    <citation type="submission" date="2024-02" db="EMBL/GenBank/DDBJ databases">
        <authorList>
            <person name="Chen Y."/>
            <person name="Shah S."/>
            <person name="Dougan E. K."/>
            <person name="Thang M."/>
            <person name="Chan C."/>
        </authorList>
    </citation>
    <scope>NUCLEOTIDE SEQUENCE [LARGE SCALE GENOMIC DNA]</scope>
</reference>
<dbReference type="GO" id="GO:0003743">
    <property type="term" value="F:translation initiation factor activity"/>
    <property type="evidence" value="ECO:0007669"/>
    <property type="project" value="UniProtKB-KW"/>
</dbReference>
<dbReference type="Proteomes" id="UP001642464">
    <property type="component" value="Unassembled WGS sequence"/>
</dbReference>
<gene>
    <name evidence="3" type="ORF">SCF082_LOCUS13012</name>
</gene>
<keyword evidence="4" id="KW-1185">Reference proteome</keyword>
<organism evidence="3 4">
    <name type="scientific">Durusdinium trenchii</name>
    <dbReference type="NCBI Taxonomy" id="1381693"/>
    <lineage>
        <taxon>Eukaryota</taxon>
        <taxon>Sar</taxon>
        <taxon>Alveolata</taxon>
        <taxon>Dinophyceae</taxon>
        <taxon>Suessiales</taxon>
        <taxon>Symbiodiniaceae</taxon>
        <taxon>Durusdinium</taxon>
    </lineage>
</organism>
<evidence type="ECO:0000313" key="4">
    <source>
        <dbReference type="Proteomes" id="UP001642464"/>
    </source>
</evidence>
<comment type="caution">
    <text evidence="3">The sequence shown here is derived from an EMBL/GenBank/DDBJ whole genome shotgun (WGS) entry which is preliminary data.</text>
</comment>
<protein>
    <submittedName>
        <fullName evidence="3">Translation initiation factor RLI1 (ATP-binding cassette sub-family E member RLI1)</fullName>
    </submittedName>
</protein>